<dbReference type="PANTHER" id="PTHR41252">
    <property type="entry name" value="BLR2505 PROTEIN"/>
    <property type="match status" value="1"/>
</dbReference>
<reference evidence="2 3" key="1">
    <citation type="submission" date="2018-01" db="EMBL/GenBank/DDBJ databases">
        <title>Draft genome sequence of Jishengella sp. NA12.</title>
        <authorList>
            <person name="Sahin N."/>
            <person name="Ay H."/>
            <person name="Saygin H."/>
        </authorList>
    </citation>
    <scope>NUCLEOTIDE SEQUENCE [LARGE SCALE GENOMIC DNA]</scope>
    <source>
        <strain evidence="2 3">NA12</strain>
    </source>
</reference>
<evidence type="ECO:0000313" key="2">
    <source>
        <dbReference type="EMBL" id="PZG24266.1"/>
    </source>
</evidence>
<dbReference type="SUPFAM" id="SSF54427">
    <property type="entry name" value="NTF2-like"/>
    <property type="match status" value="1"/>
</dbReference>
<protein>
    <submittedName>
        <fullName evidence="2">Ketosteroid isomerase</fullName>
    </submittedName>
</protein>
<dbReference type="EMBL" id="POTY01000002">
    <property type="protein sequence ID" value="PZG24266.1"/>
    <property type="molecule type" value="Genomic_DNA"/>
</dbReference>
<proteinExistence type="predicted"/>
<dbReference type="InterPro" id="IPR032710">
    <property type="entry name" value="NTF2-like_dom_sf"/>
</dbReference>
<dbReference type="InterPro" id="IPR037401">
    <property type="entry name" value="SnoaL-like"/>
</dbReference>
<feature type="domain" description="SnoaL-like" evidence="1">
    <location>
        <begin position="10"/>
        <end position="115"/>
    </location>
</feature>
<sequence length="135" mass="15166">MDEGQRKQRIREAFDRWAAGTGTVFDLLATDATWTVVGNSVVAGTYQGRDDFFRRALEPFNARLSTPAAPTVHGIYADGDVVIAYFDTSSTARDGQPYHNTYTWYLTMPDQEIVDVVAFFDSIAFDDLWQRVTPA</sequence>
<accession>A0A2W2EIY9</accession>
<dbReference type="PANTHER" id="PTHR41252:SF1">
    <property type="entry name" value="BLR2505 PROTEIN"/>
    <property type="match status" value="1"/>
</dbReference>
<dbReference type="Gene3D" id="3.10.450.50">
    <property type="match status" value="1"/>
</dbReference>
<gene>
    <name evidence="2" type="ORF">C1I95_00795</name>
</gene>
<dbReference type="Proteomes" id="UP000248924">
    <property type="component" value="Unassembled WGS sequence"/>
</dbReference>
<keyword evidence="3" id="KW-1185">Reference proteome</keyword>
<keyword evidence="2" id="KW-0413">Isomerase</keyword>
<dbReference type="AlphaFoldDB" id="A0A2W2EIY9"/>
<dbReference type="RefSeq" id="WP_199523533.1">
    <property type="nucleotide sequence ID" value="NZ_POTY01000002.1"/>
</dbReference>
<evidence type="ECO:0000259" key="1">
    <source>
        <dbReference type="Pfam" id="PF12680"/>
    </source>
</evidence>
<comment type="caution">
    <text evidence="2">The sequence shown here is derived from an EMBL/GenBank/DDBJ whole genome shotgun (WGS) entry which is preliminary data.</text>
</comment>
<name>A0A2W2EIY9_9ACTN</name>
<dbReference type="Pfam" id="PF12680">
    <property type="entry name" value="SnoaL_2"/>
    <property type="match status" value="1"/>
</dbReference>
<dbReference type="GO" id="GO:0016853">
    <property type="term" value="F:isomerase activity"/>
    <property type="evidence" value="ECO:0007669"/>
    <property type="project" value="UniProtKB-KW"/>
</dbReference>
<organism evidence="2 3">
    <name type="scientific">Micromonospora craterilacus</name>
    <dbReference type="NCBI Taxonomy" id="1655439"/>
    <lineage>
        <taxon>Bacteria</taxon>
        <taxon>Bacillati</taxon>
        <taxon>Actinomycetota</taxon>
        <taxon>Actinomycetes</taxon>
        <taxon>Micromonosporales</taxon>
        <taxon>Micromonosporaceae</taxon>
        <taxon>Micromonospora</taxon>
    </lineage>
</organism>
<evidence type="ECO:0000313" key="3">
    <source>
        <dbReference type="Proteomes" id="UP000248924"/>
    </source>
</evidence>